<accession>A0AAV1VG99</accession>
<evidence type="ECO:0000256" key="1">
    <source>
        <dbReference type="SAM" id="MobiDB-lite"/>
    </source>
</evidence>
<reference evidence="2" key="1">
    <citation type="submission" date="2024-01" db="EMBL/GenBank/DDBJ databases">
        <authorList>
            <person name="Webb A."/>
        </authorList>
    </citation>
    <scope>NUCLEOTIDE SEQUENCE</scope>
    <source>
        <strain evidence="2">Pm1</strain>
    </source>
</reference>
<evidence type="ECO:0000313" key="3">
    <source>
        <dbReference type="Proteomes" id="UP001162060"/>
    </source>
</evidence>
<proteinExistence type="predicted"/>
<gene>
    <name evidence="2" type="ORF">PM001_LOCUS30367</name>
</gene>
<dbReference type="Proteomes" id="UP001162060">
    <property type="component" value="Unassembled WGS sequence"/>
</dbReference>
<dbReference type="EMBL" id="CAKLBY020000320">
    <property type="protein sequence ID" value="CAK7945217.1"/>
    <property type="molecule type" value="Genomic_DNA"/>
</dbReference>
<feature type="region of interest" description="Disordered" evidence="1">
    <location>
        <begin position="1"/>
        <end position="52"/>
    </location>
</feature>
<sequence length="52" mass="5047">MRCASKAAESASARLCADAEAENAATDVSSVAEASMPASPGDAGASHEGTHV</sequence>
<dbReference type="AlphaFoldDB" id="A0AAV1VG99"/>
<protein>
    <submittedName>
        <fullName evidence="2">Uncharacterized protein</fullName>
    </submittedName>
</protein>
<name>A0AAV1VG99_9STRA</name>
<organism evidence="2 3">
    <name type="scientific">Peronospora matthiolae</name>
    <dbReference type="NCBI Taxonomy" id="2874970"/>
    <lineage>
        <taxon>Eukaryota</taxon>
        <taxon>Sar</taxon>
        <taxon>Stramenopiles</taxon>
        <taxon>Oomycota</taxon>
        <taxon>Peronosporomycetes</taxon>
        <taxon>Peronosporales</taxon>
        <taxon>Peronosporaceae</taxon>
        <taxon>Peronospora</taxon>
    </lineage>
</organism>
<evidence type="ECO:0000313" key="2">
    <source>
        <dbReference type="EMBL" id="CAK7945217.1"/>
    </source>
</evidence>
<comment type="caution">
    <text evidence="2">The sequence shown here is derived from an EMBL/GenBank/DDBJ whole genome shotgun (WGS) entry which is preliminary data.</text>
</comment>